<sequence length="33" mass="3634">MFLTFITLYLLPGSRFPMHTLASLQVLQGSPGP</sequence>
<proteinExistence type="predicted"/>
<evidence type="ECO:0000313" key="2">
    <source>
        <dbReference type="Proteomes" id="UP000009139"/>
    </source>
</evidence>
<protein>
    <submittedName>
        <fullName evidence="1">Uncharacterized protein</fullName>
    </submittedName>
</protein>
<dbReference type="Proteomes" id="UP000009139">
    <property type="component" value="Chromosome"/>
</dbReference>
<dbReference type="EMBL" id="HE613800">
    <property type="protein sequence ID" value="CCE70079.1"/>
    <property type="molecule type" value="Genomic_DNA"/>
</dbReference>
<accession>G8ZJF2</accession>
<comment type="miscellaneous">
    <text evidence="1">The sequence shown here is derived from an EMBL/GenBank/DDBJ third party annotation (TPA) entry.</text>
</comment>
<dbReference type="AlphaFoldDB" id="G8ZJF2"/>
<evidence type="ECO:0000313" key="1">
    <source>
        <dbReference type="EMBL" id="CCE70079.1"/>
    </source>
</evidence>
<organism evidence="1 2">
    <name type="scientific">Pyrococcus abyssi (strain GE5 / Orsay)</name>
    <dbReference type="NCBI Taxonomy" id="272844"/>
    <lineage>
        <taxon>Archaea</taxon>
        <taxon>Methanobacteriati</taxon>
        <taxon>Methanobacteriota</taxon>
        <taxon>Thermococci</taxon>
        <taxon>Thermococcales</taxon>
        <taxon>Thermococcaceae</taxon>
        <taxon>Pyrococcus</taxon>
    </lineage>
</organism>
<name>G8ZJF2_PYRAB</name>
<reference evidence="1 2" key="1">
    <citation type="journal article" date="2012" name="Curr. Microbiol.">
        <title>Re-annotation of two hyperthermophilic archaea Pyrococcus abyssi GE5 and Pyrococcus furiosus DSM 3638.</title>
        <authorList>
            <person name="Gao J."/>
            <person name="Wang J."/>
        </authorList>
    </citation>
    <scope>GENOME REANNOTATION</scope>
    <source>
        <strain evidence="2">GE5 / Orsay</strain>
    </source>
</reference>
<gene>
    <name evidence="1" type="ordered locus">PAB0470</name>
</gene>